<evidence type="ECO:0000313" key="1">
    <source>
        <dbReference type="EMBL" id="CDW71160.1"/>
    </source>
</evidence>
<proteinExistence type="predicted"/>
<dbReference type="EMBL" id="CCKQ01000094">
    <property type="protein sequence ID" value="CDW71160.1"/>
    <property type="molecule type" value="Genomic_DNA"/>
</dbReference>
<dbReference type="Proteomes" id="UP000039865">
    <property type="component" value="Unassembled WGS sequence"/>
</dbReference>
<dbReference type="InParanoid" id="A0A077ZP46"/>
<sequence length="104" mass="12365">MQILSSDIAQTQIQLKQNDLTKQQNKSFKKMDNQGHLTNDQANQEAHLYLNLPKQPLLSLQKIKNDLNSSRKPNARNVRNEISSIQQLWDEAYQWWRRKQHQNI</sequence>
<name>A0A077ZP46_STYLE</name>
<accession>A0A077ZP46</accession>
<dbReference type="AlphaFoldDB" id="A0A077ZP46"/>
<organism evidence="1 2">
    <name type="scientific">Stylonychia lemnae</name>
    <name type="common">Ciliate</name>
    <dbReference type="NCBI Taxonomy" id="5949"/>
    <lineage>
        <taxon>Eukaryota</taxon>
        <taxon>Sar</taxon>
        <taxon>Alveolata</taxon>
        <taxon>Ciliophora</taxon>
        <taxon>Intramacronucleata</taxon>
        <taxon>Spirotrichea</taxon>
        <taxon>Stichotrichia</taxon>
        <taxon>Sporadotrichida</taxon>
        <taxon>Oxytrichidae</taxon>
        <taxon>Stylonychinae</taxon>
        <taxon>Stylonychia</taxon>
    </lineage>
</organism>
<protein>
    <submittedName>
        <fullName evidence="1">Uncharacterized protein</fullName>
    </submittedName>
</protein>
<reference evidence="1 2" key="1">
    <citation type="submission" date="2014-06" db="EMBL/GenBank/DDBJ databases">
        <authorList>
            <person name="Swart Estienne"/>
        </authorList>
    </citation>
    <scope>NUCLEOTIDE SEQUENCE [LARGE SCALE GENOMIC DNA]</scope>
    <source>
        <strain evidence="1 2">130c</strain>
    </source>
</reference>
<keyword evidence="2" id="KW-1185">Reference proteome</keyword>
<gene>
    <name evidence="1" type="primary">Contig15617.g16642</name>
    <name evidence="1" type="ORF">STYLEM_99</name>
</gene>
<evidence type="ECO:0000313" key="2">
    <source>
        <dbReference type="Proteomes" id="UP000039865"/>
    </source>
</evidence>